<keyword evidence="1" id="KW-0175">Coiled coil</keyword>
<dbReference type="RefSeq" id="WP_219779435.1">
    <property type="nucleotide sequence ID" value="NZ_JAHXPT010000006.1"/>
</dbReference>
<comment type="caution">
    <text evidence="2">The sequence shown here is derived from an EMBL/GenBank/DDBJ whole genome shotgun (WGS) entry which is preliminary data.</text>
</comment>
<protein>
    <submittedName>
        <fullName evidence="2">Uncharacterized protein</fullName>
    </submittedName>
</protein>
<dbReference type="EMBL" id="JAHXPT010000006">
    <property type="protein sequence ID" value="MBW6410264.1"/>
    <property type="molecule type" value="Genomic_DNA"/>
</dbReference>
<gene>
    <name evidence="2" type="ORF">KYD98_09165</name>
</gene>
<reference evidence="2 3" key="1">
    <citation type="submission" date="2021-07" db="EMBL/GenBank/DDBJ databases">
        <title>Clostridium weizhouense sp. nov., an anaerobic bacterium isolated from activated sludge of Petroleum wastewater.</title>
        <authorList>
            <person name="Li Q."/>
        </authorList>
    </citation>
    <scope>NUCLEOTIDE SEQUENCE [LARGE SCALE GENOMIC DNA]</scope>
    <source>
        <strain evidence="2 3">YB-6</strain>
    </source>
</reference>
<accession>A0ABS7ANQ3</accession>
<proteinExistence type="predicted"/>
<name>A0ABS7ANQ3_9CLOT</name>
<feature type="coiled-coil region" evidence="1">
    <location>
        <begin position="382"/>
        <end position="472"/>
    </location>
</feature>
<dbReference type="Proteomes" id="UP001519921">
    <property type="component" value="Unassembled WGS sequence"/>
</dbReference>
<evidence type="ECO:0000313" key="3">
    <source>
        <dbReference type="Proteomes" id="UP001519921"/>
    </source>
</evidence>
<evidence type="ECO:0000256" key="1">
    <source>
        <dbReference type="SAM" id="Coils"/>
    </source>
</evidence>
<organism evidence="2 3">
    <name type="scientific">Clostridium weizhouense</name>
    <dbReference type="NCBI Taxonomy" id="2859781"/>
    <lineage>
        <taxon>Bacteria</taxon>
        <taxon>Bacillati</taxon>
        <taxon>Bacillota</taxon>
        <taxon>Clostridia</taxon>
        <taxon>Eubacteriales</taxon>
        <taxon>Clostridiaceae</taxon>
        <taxon>Clostridium</taxon>
    </lineage>
</organism>
<keyword evidence="3" id="KW-1185">Reference proteome</keyword>
<sequence>MKNIIYSKYSNERSDQFKIRTDILKDSTGTKFVQKRALTDEAQKHINNIYVYYNLLFNQYKGSDISINKCSKLENCLEFEYIYGKTLAEELDELLYNKQYIKILEKIQEYASKICYGIEQKNFKLTDEFIRVFGRVNLPPSLKAADLNNIDLIFNNIIVGKKWNIIDYEWTFKFPIPINYIIYRAIRIYIEESEKRTELINIGLYKLLGITDDEIIQYNNMEINFEKYVLDNFYPLNKLYGQTTLANIDVPKVLEQQKINYFKNIIQIFYDYGEGFNEKNSFKIYPELNENEDYVVKIDVNPNIKQLRVDPANSESIVIIDKILGYTTEEYSIDYYTNGIKLNNKSILFDNDDPQILLLNIKPETNKIELMFKVQIISKEVVSELNQFIEIKENEIKGKENEIKDKENEIKDKENEIKDKKETIKDKENEMKNKEKIIKDKQNQINDHIKKIEKLELKLKQVNDRIQQYNNLSLIKKVIKQV</sequence>
<evidence type="ECO:0000313" key="2">
    <source>
        <dbReference type="EMBL" id="MBW6410264.1"/>
    </source>
</evidence>